<protein>
    <recommendedName>
        <fullName evidence="4">Lipoprotein</fullName>
    </recommendedName>
</protein>
<keyword evidence="3" id="KW-1185">Reference proteome</keyword>
<evidence type="ECO:0000313" key="3">
    <source>
        <dbReference type="Proteomes" id="UP001228044"/>
    </source>
</evidence>
<evidence type="ECO:0008006" key="4">
    <source>
        <dbReference type="Google" id="ProtNLM"/>
    </source>
</evidence>
<feature type="region of interest" description="Disordered" evidence="1">
    <location>
        <begin position="51"/>
        <end position="79"/>
    </location>
</feature>
<reference evidence="2 3" key="1">
    <citation type="submission" date="2023-06" db="EMBL/GenBank/DDBJ databases">
        <title>Pelomonas sp. PFR6 16S ribosomal RNA gene Genome sequencing and assembly.</title>
        <authorList>
            <person name="Woo H."/>
        </authorList>
    </citation>
    <scope>NUCLEOTIDE SEQUENCE [LARGE SCALE GENOMIC DNA]</scope>
    <source>
        <strain evidence="2 3">PFR6</strain>
    </source>
</reference>
<evidence type="ECO:0000313" key="2">
    <source>
        <dbReference type="EMBL" id="MDN3919798.1"/>
    </source>
</evidence>
<gene>
    <name evidence="2" type="ORF">QWJ38_05825</name>
</gene>
<proteinExistence type="predicted"/>
<comment type="caution">
    <text evidence="2">The sequence shown here is derived from an EMBL/GenBank/DDBJ whole genome shotgun (WGS) entry which is preliminary data.</text>
</comment>
<sequence>MIVPAALALVACAAPPAEPSPAPAGTQAGAQEVCEKVYKVGVAIPVKECRKEAGSDEERRRMQDEFRKTTRPGGTPPGG</sequence>
<dbReference type="EMBL" id="JAUHHC010000002">
    <property type="protein sequence ID" value="MDN3919798.1"/>
    <property type="molecule type" value="Genomic_DNA"/>
</dbReference>
<dbReference type="Proteomes" id="UP001228044">
    <property type="component" value="Unassembled WGS sequence"/>
</dbReference>
<dbReference type="RefSeq" id="WP_290358124.1">
    <property type="nucleotide sequence ID" value="NZ_JAUHHC010000002.1"/>
</dbReference>
<accession>A0ABT8DRV3</accession>
<name>A0ABT8DRV3_9BURK</name>
<feature type="compositionally biased region" description="Basic and acidic residues" evidence="1">
    <location>
        <begin position="51"/>
        <end position="68"/>
    </location>
</feature>
<organism evidence="2 3">
    <name type="scientific">Roseateles violae</name>
    <dbReference type="NCBI Taxonomy" id="3058042"/>
    <lineage>
        <taxon>Bacteria</taxon>
        <taxon>Pseudomonadati</taxon>
        <taxon>Pseudomonadota</taxon>
        <taxon>Betaproteobacteria</taxon>
        <taxon>Burkholderiales</taxon>
        <taxon>Sphaerotilaceae</taxon>
        <taxon>Roseateles</taxon>
    </lineage>
</organism>
<evidence type="ECO:0000256" key="1">
    <source>
        <dbReference type="SAM" id="MobiDB-lite"/>
    </source>
</evidence>